<proteinExistence type="predicted"/>
<organism evidence="2 3">
    <name type="scientific">Labedaea rhizosphaerae</name>
    <dbReference type="NCBI Taxonomy" id="598644"/>
    <lineage>
        <taxon>Bacteria</taxon>
        <taxon>Bacillati</taxon>
        <taxon>Actinomycetota</taxon>
        <taxon>Actinomycetes</taxon>
        <taxon>Pseudonocardiales</taxon>
        <taxon>Pseudonocardiaceae</taxon>
        <taxon>Labedaea</taxon>
    </lineage>
</organism>
<dbReference type="PANTHER" id="PTHR43355:SF2">
    <property type="entry name" value="FLAVIN REDUCTASE (NADPH)"/>
    <property type="match status" value="1"/>
</dbReference>
<dbReference type="Gene3D" id="3.40.50.720">
    <property type="entry name" value="NAD(P)-binding Rossmann-like Domain"/>
    <property type="match status" value="1"/>
</dbReference>
<protein>
    <submittedName>
        <fullName evidence="2">Putative NADH-flavin reductase</fullName>
    </submittedName>
</protein>
<feature type="domain" description="NAD(P)-binding" evidence="1">
    <location>
        <begin position="7"/>
        <end position="198"/>
    </location>
</feature>
<evidence type="ECO:0000313" key="2">
    <source>
        <dbReference type="EMBL" id="TDQ04124.1"/>
    </source>
</evidence>
<dbReference type="GO" id="GO:0004074">
    <property type="term" value="F:biliverdin reductase [NAD(P)H] activity"/>
    <property type="evidence" value="ECO:0007669"/>
    <property type="project" value="TreeGrafter"/>
</dbReference>
<dbReference type="GO" id="GO:0042602">
    <property type="term" value="F:riboflavin reductase (NADPH) activity"/>
    <property type="evidence" value="ECO:0007669"/>
    <property type="project" value="TreeGrafter"/>
</dbReference>
<dbReference type="OrthoDB" id="3763081at2"/>
<accession>A0A4R6SJX6</accession>
<evidence type="ECO:0000259" key="1">
    <source>
        <dbReference type="Pfam" id="PF13460"/>
    </source>
</evidence>
<reference evidence="2 3" key="1">
    <citation type="submission" date="2019-03" db="EMBL/GenBank/DDBJ databases">
        <title>Genomic Encyclopedia of Type Strains, Phase IV (KMG-IV): sequencing the most valuable type-strain genomes for metagenomic binning, comparative biology and taxonomic classification.</title>
        <authorList>
            <person name="Goeker M."/>
        </authorList>
    </citation>
    <scope>NUCLEOTIDE SEQUENCE [LARGE SCALE GENOMIC DNA]</scope>
    <source>
        <strain evidence="2 3">DSM 45361</strain>
    </source>
</reference>
<dbReference type="PANTHER" id="PTHR43355">
    <property type="entry name" value="FLAVIN REDUCTASE (NADPH)"/>
    <property type="match status" value="1"/>
</dbReference>
<comment type="caution">
    <text evidence="2">The sequence shown here is derived from an EMBL/GenBank/DDBJ whole genome shotgun (WGS) entry which is preliminary data.</text>
</comment>
<evidence type="ECO:0000313" key="3">
    <source>
        <dbReference type="Proteomes" id="UP000295444"/>
    </source>
</evidence>
<dbReference type="SUPFAM" id="SSF51735">
    <property type="entry name" value="NAD(P)-binding Rossmann-fold domains"/>
    <property type="match status" value="1"/>
</dbReference>
<dbReference type="InterPro" id="IPR051606">
    <property type="entry name" value="Polyketide_Oxido-like"/>
</dbReference>
<dbReference type="RefSeq" id="WP_133847089.1">
    <property type="nucleotide sequence ID" value="NZ_SNXZ01000001.1"/>
</dbReference>
<dbReference type="EMBL" id="SNXZ01000001">
    <property type="protein sequence ID" value="TDQ04124.1"/>
    <property type="molecule type" value="Genomic_DNA"/>
</dbReference>
<gene>
    <name evidence="2" type="ORF">EV186_10165</name>
</gene>
<dbReference type="Proteomes" id="UP000295444">
    <property type="component" value="Unassembled WGS sequence"/>
</dbReference>
<dbReference type="InterPro" id="IPR016040">
    <property type="entry name" value="NAD(P)-bd_dom"/>
</dbReference>
<dbReference type="Pfam" id="PF13460">
    <property type="entry name" value="NAD_binding_10"/>
    <property type="match status" value="1"/>
</dbReference>
<keyword evidence="3" id="KW-1185">Reference proteome</keyword>
<dbReference type="InterPro" id="IPR036291">
    <property type="entry name" value="NAD(P)-bd_dom_sf"/>
</dbReference>
<name>A0A4R6SJX6_LABRH</name>
<sequence>MKLAVFGATGGIGTQVVSQALAAGHQVSAVVRDRARLAVPDQDGLAVVTAGFGDADALASAVSGADAVVSALGAYGRGVLTVCQDGVRAETAAMRAAGVRRLLVISASALRTVPNDTLLMKAVLKPLVSFAFRRHYADLRVMEDEVMSSGLEWTIVCPPRLTDGPRTGQVWHRVGDAERHGQALARADVAGYLLEAAGDRELIGKTVYIGQERAARD</sequence>
<dbReference type="AlphaFoldDB" id="A0A4R6SJX6"/>